<dbReference type="EMBL" id="CAJNOQ010049431">
    <property type="protein sequence ID" value="CAF1646328.1"/>
    <property type="molecule type" value="Genomic_DNA"/>
</dbReference>
<organism evidence="3 6">
    <name type="scientific">Didymodactylos carnosus</name>
    <dbReference type="NCBI Taxonomy" id="1234261"/>
    <lineage>
        <taxon>Eukaryota</taxon>
        <taxon>Metazoa</taxon>
        <taxon>Spiralia</taxon>
        <taxon>Gnathifera</taxon>
        <taxon>Rotifera</taxon>
        <taxon>Eurotatoria</taxon>
        <taxon>Bdelloidea</taxon>
        <taxon>Philodinida</taxon>
        <taxon>Philodinidae</taxon>
        <taxon>Didymodactylos</taxon>
    </lineage>
</organism>
<dbReference type="AlphaFoldDB" id="A0A816EGA4"/>
<evidence type="ECO:0000313" key="4">
    <source>
        <dbReference type="EMBL" id="CAF4449332.1"/>
    </source>
</evidence>
<dbReference type="EMBL" id="CAJNOK010057468">
    <property type="protein sequence ID" value="CAF1626443.1"/>
    <property type="molecule type" value="Genomic_DNA"/>
</dbReference>
<dbReference type="Proteomes" id="UP000681722">
    <property type="component" value="Unassembled WGS sequence"/>
</dbReference>
<feature type="non-terminal residue" evidence="3">
    <location>
        <position position="1"/>
    </location>
</feature>
<accession>A0A816EGA4</accession>
<feature type="compositionally biased region" description="Basic and acidic residues" evidence="1">
    <location>
        <begin position="44"/>
        <end position="55"/>
    </location>
</feature>
<feature type="region of interest" description="Disordered" evidence="1">
    <location>
        <begin position="32"/>
        <end position="55"/>
    </location>
</feature>
<dbReference type="EMBL" id="CAJOBC010119169">
    <property type="protein sequence ID" value="CAF4566175.1"/>
    <property type="molecule type" value="Genomic_DNA"/>
</dbReference>
<gene>
    <name evidence="3" type="ORF">GPM918_LOCUS45247</name>
    <name evidence="2" type="ORF">OVA965_LOCUS43473</name>
    <name evidence="5" type="ORF">SRO942_LOCUS47581</name>
    <name evidence="4" type="ORF">TMI583_LOCUS45752</name>
</gene>
<evidence type="ECO:0000313" key="5">
    <source>
        <dbReference type="EMBL" id="CAF4566175.1"/>
    </source>
</evidence>
<comment type="caution">
    <text evidence="3">The sequence shown here is derived from an EMBL/GenBank/DDBJ whole genome shotgun (WGS) entry which is preliminary data.</text>
</comment>
<evidence type="ECO:0000313" key="2">
    <source>
        <dbReference type="EMBL" id="CAF1626443.1"/>
    </source>
</evidence>
<sequence>CLFWERVHIDGVVEHDDMPKGVLDLLQDDEDEVATDTADDNDLQDPKLASKADNK</sequence>
<feature type="compositionally biased region" description="Acidic residues" evidence="1">
    <location>
        <begin position="32"/>
        <end position="43"/>
    </location>
</feature>
<dbReference type="EMBL" id="CAJOBA010082727">
    <property type="protein sequence ID" value="CAF4449332.1"/>
    <property type="molecule type" value="Genomic_DNA"/>
</dbReference>
<dbReference type="Proteomes" id="UP000682733">
    <property type="component" value="Unassembled WGS sequence"/>
</dbReference>
<proteinExistence type="predicted"/>
<keyword evidence="6" id="KW-1185">Reference proteome</keyword>
<evidence type="ECO:0000313" key="3">
    <source>
        <dbReference type="EMBL" id="CAF1646328.1"/>
    </source>
</evidence>
<reference evidence="3" key="1">
    <citation type="submission" date="2021-02" db="EMBL/GenBank/DDBJ databases">
        <authorList>
            <person name="Nowell W R."/>
        </authorList>
    </citation>
    <scope>NUCLEOTIDE SEQUENCE</scope>
</reference>
<name>A0A816EGA4_9BILA</name>
<dbReference type="Proteomes" id="UP000677228">
    <property type="component" value="Unassembled WGS sequence"/>
</dbReference>
<evidence type="ECO:0000313" key="6">
    <source>
        <dbReference type="Proteomes" id="UP000663829"/>
    </source>
</evidence>
<dbReference type="Proteomes" id="UP000663829">
    <property type="component" value="Unassembled WGS sequence"/>
</dbReference>
<protein>
    <submittedName>
        <fullName evidence="3">Uncharacterized protein</fullName>
    </submittedName>
</protein>
<evidence type="ECO:0000256" key="1">
    <source>
        <dbReference type="SAM" id="MobiDB-lite"/>
    </source>
</evidence>